<dbReference type="Pfam" id="PF06321">
    <property type="entry name" value="P_gingi_FimA"/>
    <property type="match status" value="1"/>
</dbReference>
<evidence type="ECO:0000256" key="10">
    <source>
        <dbReference type="ARBA" id="ARBA00023288"/>
    </source>
</evidence>
<dbReference type="GeneID" id="94550467"/>
<keyword evidence="10" id="KW-0449">Lipoprotein</keyword>
<dbReference type="RefSeq" id="WP_243405653.1">
    <property type="nucleotide sequence ID" value="NZ_QEKY01000005.1"/>
</dbReference>
<keyword evidence="4 11" id="KW-0732">Signal</keyword>
<accession>A0A2U1FJ75</accession>
<reference evidence="13 14" key="1">
    <citation type="submission" date="2018-04" db="EMBL/GenBank/DDBJ databases">
        <title>Genomic Encyclopedia of Type Strains, Phase IV (KMG-IV): sequencing the most valuable type-strain genomes for metagenomic binning, comparative biology and taxonomic classification.</title>
        <authorList>
            <person name="Goeker M."/>
        </authorList>
    </citation>
    <scope>NUCLEOTIDE SEQUENCE [LARGE SCALE GENOMIC DNA]</scope>
    <source>
        <strain evidence="13 14">DSM 28520</strain>
    </source>
</reference>
<dbReference type="GO" id="GO:0009289">
    <property type="term" value="C:pilus"/>
    <property type="evidence" value="ECO:0007669"/>
    <property type="project" value="UniProtKB-SubCell"/>
</dbReference>
<organism evidence="13 14">
    <name type="scientific">Porphyromonas loveana</name>
    <dbReference type="NCBI Taxonomy" id="1884669"/>
    <lineage>
        <taxon>Bacteria</taxon>
        <taxon>Pseudomonadati</taxon>
        <taxon>Bacteroidota</taxon>
        <taxon>Bacteroidia</taxon>
        <taxon>Bacteroidales</taxon>
        <taxon>Porphyromonadaceae</taxon>
        <taxon>Porphyromonas</taxon>
    </lineage>
</organism>
<name>A0A2U1FJ75_9PORP</name>
<feature type="signal peptide" evidence="11">
    <location>
        <begin position="1"/>
        <end position="21"/>
    </location>
</feature>
<dbReference type="Gene3D" id="2.60.40.2580">
    <property type="match status" value="1"/>
</dbReference>
<comment type="similarity">
    <text evidence="3">Belongs to the bacteroidetes fimbrillin superfamily. FimA/Mfa1 family.</text>
</comment>
<dbReference type="EMBL" id="QEKY01000005">
    <property type="protein sequence ID" value="PVZ12212.1"/>
    <property type="molecule type" value="Genomic_DNA"/>
</dbReference>
<dbReference type="PROSITE" id="PS51257">
    <property type="entry name" value="PROKAR_LIPOPROTEIN"/>
    <property type="match status" value="1"/>
</dbReference>
<evidence type="ECO:0000313" key="13">
    <source>
        <dbReference type="EMBL" id="PVZ12212.1"/>
    </source>
</evidence>
<keyword evidence="9" id="KW-0281">Fimbrium</keyword>
<keyword evidence="14" id="KW-1185">Reference proteome</keyword>
<dbReference type="InterPro" id="IPR029141">
    <property type="entry name" value="FimA_N"/>
</dbReference>
<protein>
    <submittedName>
        <fullName evidence="13">Major fimbrial subunit protein FimA</fullName>
    </submittedName>
</protein>
<comment type="subcellular location">
    <subcellularLocation>
        <location evidence="1">Cell outer membrane</location>
    </subcellularLocation>
    <subcellularLocation>
        <location evidence="2">Fimbrium</location>
    </subcellularLocation>
</comment>
<evidence type="ECO:0000256" key="7">
    <source>
        <dbReference type="ARBA" id="ARBA00023139"/>
    </source>
</evidence>
<feature type="domain" description="Major fimbrial subunit protein N-terminal" evidence="12">
    <location>
        <begin position="42"/>
        <end position="166"/>
    </location>
</feature>
<evidence type="ECO:0000256" key="11">
    <source>
        <dbReference type="SAM" id="SignalP"/>
    </source>
</evidence>
<dbReference type="Proteomes" id="UP000245462">
    <property type="component" value="Unassembled WGS sequence"/>
</dbReference>
<keyword evidence="5" id="KW-0843">Virulence</keyword>
<dbReference type="AlphaFoldDB" id="A0A2U1FJ75"/>
<gene>
    <name evidence="13" type="ORF">C7382_10599</name>
</gene>
<keyword evidence="6" id="KW-0472">Membrane</keyword>
<evidence type="ECO:0000256" key="9">
    <source>
        <dbReference type="ARBA" id="ARBA00023263"/>
    </source>
</evidence>
<evidence type="ECO:0000256" key="2">
    <source>
        <dbReference type="ARBA" id="ARBA00004561"/>
    </source>
</evidence>
<proteinExistence type="inferred from homology"/>
<feature type="chain" id="PRO_5015458249" evidence="11">
    <location>
        <begin position="22"/>
        <end position="451"/>
    </location>
</feature>
<evidence type="ECO:0000256" key="1">
    <source>
        <dbReference type="ARBA" id="ARBA00004442"/>
    </source>
</evidence>
<keyword evidence="7" id="KW-0564">Palmitate</keyword>
<dbReference type="GO" id="GO:0009279">
    <property type="term" value="C:cell outer membrane"/>
    <property type="evidence" value="ECO:0007669"/>
    <property type="project" value="UniProtKB-SubCell"/>
</dbReference>
<evidence type="ECO:0000259" key="12">
    <source>
        <dbReference type="Pfam" id="PF06321"/>
    </source>
</evidence>
<evidence type="ECO:0000256" key="6">
    <source>
        <dbReference type="ARBA" id="ARBA00023136"/>
    </source>
</evidence>
<sequence length="451" mass="49568">MKYFRLTSGLLPRLFLLLLLAAGLAACSKEDKPVGPDSDELATVKLSLADVEMRAGDLYSGEDLIKTIRIYVFREGTGGLLVVDQQKLYKSGETDFNNPFEITAHAGPRHVYVIANEPAILTEQLDRLLFKYELDALQMPVVAVSAVQPFMMTGKTATPVTLNPDHTVSTTINLVRAVAKITLDIKQNTPVGDVVKIVGASILRNARNSRLVEGSTSKPTAFWNWTNNYNLSLTNNGGAQDLIPNTTPLYVYENIGSVSDTTGRATQLVIEAIYNGVKTRYYGYVNDATTATDHHYAIHRNHHYKLSGTITKMGEFSALLLNTEVLPWTLENLNYGFLVPHFVMVNPQTVLTQDNYVTQANPLSFQVKIKGTNGSQWQATLDNGLEFGIIGTTTGAADGETTYTIQVKPLKNPGNSERRTNLYFTVNGKKVVLKLNSGEQLSYIKVVQGAS</sequence>
<evidence type="ECO:0000313" key="14">
    <source>
        <dbReference type="Proteomes" id="UP000245462"/>
    </source>
</evidence>
<comment type="caution">
    <text evidence="13">The sequence shown here is derived from an EMBL/GenBank/DDBJ whole genome shotgun (WGS) entry which is preliminary data.</text>
</comment>
<keyword evidence="8" id="KW-0998">Cell outer membrane</keyword>
<evidence type="ECO:0000256" key="3">
    <source>
        <dbReference type="ARBA" id="ARBA00006011"/>
    </source>
</evidence>
<evidence type="ECO:0000256" key="8">
    <source>
        <dbReference type="ARBA" id="ARBA00023237"/>
    </source>
</evidence>
<evidence type="ECO:0000256" key="5">
    <source>
        <dbReference type="ARBA" id="ARBA00023026"/>
    </source>
</evidence>
<evidence type="ECO:0000256" key="4">
    <source>
        <dbReference type="ARBA" id="ARBA00022729"/>
    </source>
</evidence>